<evidence type="ECO:0000256" key="1">
    <source>
        <dbReference type="SAM" id="MobiDB-lite"/>
    </source>
</evidence>
<evidence type="ECO:0000313" key="2">
    <source>
        <dbReference type="EMBL" id="NLV08158.1"/>
    </source>
</evidence>
<dbReference type="AlphaFoldDB" id="A0A847UAN0"/>
<evidence type="ECO:0000313" key="3">
    <source>
        <dbReference type="Proteomes" id="UP000610611"/>
    </source>
</evidence>
<reference evidence="2" key="1">
    <citation type="submission" date="2019-12" db="EMBL/GenBank/DDBJ databases">
        <title>The whole-genome sequencing of Haloarcula japonica strain pws8.</title>
        <authorList>
            <person name="Verma D.K."/>
            <person name="Gopal K."/>
            <person name="Prasad E.S."/>
        </authorList>
    </citation>
    <scope>NUCLEOTIDE SEQUENCE</scope>
    <source>
        <strain evidence="2">Pws8</strain>
    </source>
</reference>
<protein>
    <submittedName>
        <fullName evidence="2">Uncharacterized protein</fullName>
    </submittedName>
</protein>
<feature type="compositionally biased region" description="Basic and acidic residues" evidence="1">
    <location>
        <begin position="438"/>
        <end position="450"/>
    </location>
</feature>
<dbReference type="Proteomes" id="UP000610611">
    <property type="component" value="Unassembled WGS sequence"/>
</dbReference>
<accession>A0A847UAN0</accession>
<dbReference type="SUPFAM" id="SSF48371">
    <property type="entry name" value="ARM repeat"/>
    <property type="match status" value="1"/>
</dbReference>
<comment type="caution">
    <text evidence="2">The sequence shown here is derived from an EMBL/GenBank/DDBJ whole genome shotgun (WGS) entry which is preliminary data.</text>
</comment>
<dbReference type="EMBL" id="WOWB01000005">
    <property type="protein sequence ID" value="NLV08158.1"/>
    <property type="molecule type" value="Genomic_DNA"/>
</dbReference>
<organism evidence="2 3">
    <name type="scientific">Haloarcula rubripromontorii</name>
    <dbReference type="NCBI Taxonomy" id="1705562"/>
    <lineage>
        <taxon>Archaea</taxon>
        <taxon>Methanobacteriati</taxon>
        <taxon>Methanobacteriota</taxon>
        <taxon>Stenosarchaea group</taxon>
        <taxon>Halobacteria</taxon>
        <taxon>Halobacteriales</taxon>
        <taxon>Haloarculaceae</taxon>
        <taxon>Haloarcula</taxon>
    </lineage>
</organism>
<name>A0A847UAN0_9EURY</name>
<gene>
    <name evidence="2" type="ORF">GOC83_18705</name>
</gene>
<proteinExistence type="predicted"/>
<sequence length="953" mass="109329">MADDGFSFYPASLLVTAFKTRDAEQLPDAIIEAVFAAIDARNEIANDFYDARLHRTWAERQLKQGAFETPSNILLTYLARITDNHPSFVQRTIDATQPTHERTKWYLISLGTDLPASGARTVGEKAIPWIQETDAYHDLAYRSLELHEHLCSLNEYDTAIDLLDVILTLRQVDGNDQLDGNQGMTRYRLIQALEETFPDLREERPDDLLEVLYTNLEDALRIEGVDGVEYEVLVNQKPVTELDYVDENRGKLKHILLEYFIRAFTAWIDQEPTAADRCEFIEELLGGPVMFQRVGFTLLAAHPEHHVDLIETVLLDEENYRDRPATFEFYRLLATAFEHLEEDVQAQVCENINNGPYIDVEEKAEQLAQRRDESAQYLEQRLQETWRRDRFYLIQDTLPEPYAAQLEGLLEKHGEPDRVPSEPHQSAVTGGWGAVNERGPEETEELRDSPAEEVLTTAVEWEPPETERWEPDEDGKLEEWSHVGFSRQIRDLIEEQPERYAREISILEDANPRYAEAAFRAFQDLLDEGQTFPWSSIIALGTVIADDPVAWSAGSRTRLAMLLNKGMAVDETLFPEGHADEVRDILLVLVTDPDPDQERDQPAEGVAGHGDPVQVAINSVRPMALNALITYAWWNTDQGDNDLEPVLRDAIKKRITEDQSLAVRTVIGRRFGTLWALDRDLVEQHLDTIFPRGESTTEQRRFIAAWNSFTSNNVMWEYDVLRPYYSHAIELLDYGEDDAYEINVGSTAVHVMSSYLFGEESLSDDESLIARYYRVLSPEEATEVARTLANAIGKPEVEEQWDSIRTLWDWRLDQLVDAEETEHRDHADEMRRFLDCVRESSATDIAHEQDRVRRSLPHVSTWDPHWRRIEEWIAGQSDTYPEIAVELYGVLVEAAVQGDWSSAVRTSQEPYREQIYEHAADASEAALQSARSIATHFAAERCEMDREFLNETL</sequence>
<dbReference type="RefSeq" id="WP_206043684.1">
    <property type="nucleotide sequence ID" value="NZ_WOWB01000005.1"/>
</dbReference>
<dbReference type="InterPro" id="IPR016024">
    <property type="entry name" value="ARM-type_fold"/>
</dbReference>
<feature type="region of interest" description="Disordered" evidence="1">
    <location>
        <begin position="414"/>
        <end position="452"/>
    </location>
</feature>